<feature type="active site" description="Schiff-base intermediate with substrate" evidence="9">
    <location>
        <position position="262"/>
    </location>
</feature>
<evidence type="ECO:0000256" key="12">
    <source>
        <dbReference type="PIRSR" id="PIRSR001415-5"/>
    </source>
</evidence>
<evidence type="ECO:0000256" key="8">
    <source>
        <dbReference type="ARBA" id="ARBA00047651"/>
    </source>
</evidence>
<evidence type="ECO:0000256" key="5">
    <source>
        <dbReference type="ARBA" id="ARBA00023133"/>
    </source>
</evidence>
<keyword evidence="11" id="KW-0479">Metal-binding</keyword>
<dbReference type="Gene3D" id="3.20.20.70">
    <property type="entry name" value="Aldolase class I"/>
    <property type="match status" value="1"/>
</dbReference>
<dbReference type="SUPFAM" id="SSF51569">
    <property type="entry name" value="Aldolase"/>
    <property type="match status" value="1"/>
</dbReference>
<organism evidence="15">
    <name type="scientific">Ignisphaera aggregans</name>
    <dbReference type="NCBI Taxonomy" id="334771"/>
    <lineage>
        <taxon>Archaea</taxon>
        <taxon>Thermoproteota</taxon>
        <taxon>Thermoprotei</taxon>
        <taxon>Desulfurococcales</taxon>
        <taxon>Desulfurococcaceae</taxon>
        <taxon>Ignisphaera</taxon>
    </lineage>
</organism>
<comment type="similarity">
    <text evidence="2 14">Belongs to the ALAD family.</text>
</comment>
<dbReference type="UniPathway" id="UPA00251">
    <property type="reaction ID" value="UER00318"/>
</dbReference>
<evidence type="ECO:0000313" key="15">
    <source>
        <dbReference type="EMBL" id="HFQ78978.1"/>
    </source>
</evidence>
<evidence type="ECO:0000256" key="10">
    <source>
        <dbReference type="PIRSR" id="PIRSR001415-2"/>
    </source>
</evidence>
<feature type="binding site" evidence="10">
    <location>
        <position position="219"/>
    </location>
    <ligand>
        <name>5-aminolevulinate</name>
        <dbReference type="ChEBI" id="CHEBI:356416"/>
        <label>1</label>
    </ligand>
</feature>
<evidence type="ECO:0000256" key="1">
    <source>
        <dbReference type="ARBA" id="ARBA00004694"/>
    </source>
</evidence>
<keyword evidence="6 13" id="KW-0456">Lyase</keyword>
<dbReference type="SMART" id="SM01004">
    <property type="entry name" value="ALAD"/>
    <property type="match status" value="1"/>
</dbReference>
<keyword evidence="11" id="KW-0862">Zinc</keyword>
<dbReference type="GO" id="GO:0006782">
    <property type="term" value="P:protoporphyrinogen IX biosynthetic process"/>
    <property type="evidence" value="ECO:0007669"/>
    <property type="project" value="UniProtKB-UniPathway"/>
</dbReference>
<feature type="binding site" evidence="11">
    <location>
        <position position="140"/>
    </location>
    <ligand>
        <name>Zn(2+)</name>
        <dbReference type="ChEBI" id="CHEBI:29105"/>
        <note>catalytic</note>
    </ligand>
</feature>
<accession>A0A832APA3</accession>
<dbReference type="NCBIfam" id="NF006762">
    <property type="entry name" value="PRK09283.1"/>
    <property type="match status" value="1"/>
</dbReference>
<dbReference type="GO" id="GO:0008270">
    <property type="term" value="F:zinc ion binding"/>
    <property type="evidence" value="ECO:0007669"/>
    <property type="project" value="TreeGrafter"/>
</dbReference>
<dbReference type="PROSITE" id="PS00169">
    <property type="entry name" value="D_ALA_DEHYDRATASE"/>
    <property type="match status" value="1"/>
</dbReference>
<dbReference type="Pfam" id="PF00490">
    <property type="entry name" value="ALAD"/>
    <property type="match status" value="1"/>
</dbReference>
<feature type="binding site" evidence="10">
    <location>
        <position position="231"/>
    </location>
    <ligand>
        <name>5-aminolevulinate</name>
        <dbReference type="ChEBI" id="CHEBI:356416"/>
        <label>1</label>
    </ligand>
</feature>
<comment type="subunit">
    <text evidence="13">Homooctamer.</text>
</comment>
<evidence type="ECO:0000256" key="7">
    <source>
        <dbReference type="ARBA" id="ARBA00023244"/>
    </source>
</evidence>
<dbReference type="FunFam" id="3.20.20.70:FF:000019">
    <property type="entry name" value="Delta-aminolevulinic acid dehydratase"/>
    <property type="match status" value="1"/>
</dbReference>
<comment type="pathway">
    <text evidence="1">Porphyrin-containing compound metabolism; protoporphyrin-IX biosynthesis; coproporphyrinogen-III from 5-aminolevulinate: step 1/4.</text>
</comment>
<dbReference type="PANTHER" id="PTHR11458:SF0">
    <property type="entry name" value="DELTA-AMINOLEVULINIC ACID DEHYDRATASE"/>
    <property type="match status" value="1"/>
</dbReference>
<evidence type="ECO:0000256" key="14">
    <source>
        <dbReference type="RuleBase" id="RU004161"/>
    </source>
</evidence>
<evidence type="ECO:0000256" key="4">
    <source>
        <dbReference type="ARBA" id="ARBA00020771"/>
    </source>
</evidence>
<keyword evidence="7 13" id="KW-0627">Porphyrin biosynthesis</keyword>
<feature type="binding site" evidence="11">
    <location>
        <position position="132"/>
    </location>
    <ligand>
        <name>Zn(2+)</name>
        <dbReference type="ChEBI" id="CHEBI:29105"/>
        <note>catalytic</note>
    </ligand>
</feature>
<gene>
    <name evidence="15" type="primary">hemB</name>
    <name evidence="15" type="ORF">ENT99_04660</name>
</gene>
<feature type="binding site" evidence="12">
    <location>
        <position position="247"/>
    </location>
    <ligand>
        <name>Mg(2+)</name>
        <dbReference type="ChEBI" id="CHEBI:18420"/>
    </ligand>
</feature>
<dbReference type="InterPro" id="IPR013785">
    <property type="entry name" value="Aldolase_TIM"/>
</dbReference>
<keyword evidence="5" id="KW-0350">Heme biosynthesis</keyword>
<dbReference type="GO" id="GO:0005829">
    <property type="term" value="C:cytosol"/>
    <property type="evidence" value="ECO:0007669"/>
    <property type="project" value="TreeGrafter"/>
</dbReference>
<evidence type="ECO:0000256" key="9">
    <source>
        <dbReference type="PIRSR" id="PIRSR001415-1"/>
    </source>
</evidence>
<feature type="binding site" evidence="10">
    <location>
        <position position="328"/>
    </location>
    <ligand>
        <name>5-aminolevulinate</name>
        <dbReference type="ChEBI" id="CHEBI:356416"/>
        <label>2</label>
    </ligand>
</feature>
<feature type="active site" description="Schiff-base intermediate with substrate" evidence="9">
    <location>
        <position position="209"/>
    </location>
</feature>
<dbReference type="EC" id="4.2.1.24" evidence="3 13"/>
<dbReference type="GO" id="GO:0004655">
    <property type="term" value="F:porphobilinogen synthase activity"/>
    <property type="evidence" value="ECO:0007669"/>
    <property type="project" value="UniProtKB-EC"/>
</dbReference>
<dbReference type="PRINTS" id="PR00144">
    <property type="entry name" value="DALDHYDRTASE"/>
</dbReference>
<evidence type="ECO:0000256" key="13">
    <source>
        <dbReference type="RuleBase" id="RU000515"/>
    </source>
</evidence>
<dbReference type="PANTHER" id="PTHR11458">
    <property type="entry name" value="DELTA-AMINOLEVULINIC ACID DEHYDRATASE"/>
    <property type="match status" value="1"/>
</dbReference>
<evidence type="ECO:0000256" key="11">
    <source>
        <dbReference type="PIRSR" id="PIRSR001415-3"/>
    </source>
</evidence>
<feature type="binding site" evidence="10">
    <location>
        <position position="289"/>
    </location>
    <ligand>
        <name>5-aminolevulinate</name>
        <dbReference type="ChEBI" id="CHEBI:356416"/>
        <label>2</label>
    </ligand>
</feature>
<evidence type="ECO:0000256" key="3">
    <source>
        <dbReference type="ARBA" id="ARBA00012053"/>
    </source>
</evidence>
<dbReference type="InterPro" id="IPR030656">
    <property type="entry name" value="ALAD_AS"/>
</dbReference>
<comment type="caution">
    <text evidence="15">The sequence shown here is derived from an EMBL/GenBank/DDBJ whole genome shotgun (WGS) entry which is preliminary data.</text>
</comment>
<evidence type="ECO:0000256" key="2">
    <source>
        <dbReference type="ARBA" id="ARBA00008055"/>
    </source>
</evidence>
<feature type="binding site" evidence="11">
    <location>
        <position position="130"/>
    </location>
    <ligand>
        <name>Zn(2+)</name>
        <dbReference type="ChEBI" id="CHEBI:29105"/>
        <note>catalytic</note>
    </ligand>
</feature>
<keyword evidence="12" id="KW-0460">Magnesium</keyword>
<protein>
    <recommendedName>
        <fullName evidence="4 13">Delta-aminolevulinic acid dehydratase</fullName>
        <ecNumber evidence="3 13">4.2.1.24</ecNumber>
    </recommendedName>
</protein>
<reference evidence="15" key="1">
    <citation type="journal article" date="2020" name="mSystems">
        <title>Genome- and Community-Level Interaction Insights into Carbon Utilization and Element Cycling Functions of Hydrothermarchaeota in Hydrothermal Sediment.</title>
        <authorList>
            <person name="Zhou Z."/>
            <person name="Liu Y."/>
            <person name="Xu W."/>
            <person name="Pan J."/>
            <person name="Luo Z.H."/>
            <person name="Li M."/>
        </authorList>
    </citation>
    <scope>NUCLEOTIDE SEQUENCE</scope>
    <source>
        <strain evidence="15">SpSt-629</strain>
    </source>
</reference>
<dbReference type="PIRSF" id="PIRSF001415">
    <property type="entry name" value="Porphbilin_synth"/>
    <property type="match status" value="1"/>
</dbReference>
<proteinExistence type="inferred from homology"/>
<evidence type="ECO:0000256" key="6">
    <source>
        <dbReference type="ARBA" id="ARBA00023239"/>
    </source>
</evidence>
<dbReference type="AlphaFoldDB" id="A0A832APA3"/>
<comment type="catalytic activity">
    <reaction evidence="8 13">
        <text>2 5-aminolevulinate = porphobilinogen + 2 H2O + H(+)</text>
        <dbReference type="Rhea" id="RHEA:24064"/>
        <dbReference type="ChEBI" id="CHEBI:15377"/>
        <dbReference type="ChEBI" id="CHEBI:15378"/>
        <dbReference type="ChEBI" id="CHEBI:58126"/>
        <dbReference type="ChEBI" id="CHEBI:356416"/>
        <dbReference type="EC" id="4.2.1.24"/>
    </reaction>
</comment>
<dbReference type="InterPro" id="IPR001731">
    <property type="entry name" value="ALAD"/>
</dbReference>
<name>A0A832APA3_9CREN</name>
<sequence>MNPIYTSLRFPYTRPRRLRRREAIRDLVAQVSIDPRKLVLPIFINDSVSSPTPINALKGHKYYPPQSKELIELIQRALELDVHSFLLFGIPSFKDSIGSAAFSREGPIQKALRFIRSELNDEPILFADLCICSYTDHGHCGLIMNKNGSIVIDNDSTLDVYKKIAVSLAENGADFVAPSGMMDGQVRAIREALDSHGFTDIGIMSYSVKYASSFYTPFRLAMDSSPRFGDRRSYQMDFRNAEEAVKEAIIDVEEGADIIMVKPALMYLDVIYMLKKVLQYVPLAAYSVSGEYMMIELMIENGYLDRDRGLLEIATAVFRAGADIMITYHALDIAMILSR</sequence>
<dbReference type="EMBL" id="DTAU01000095">
    <property type="protein sequence ID" value="HFQ78978.1"/>
    <property type="molecule type" value="Genomic_DNA"/>
</dbReference>